<dbReference type="Gene3D" id="3.30.565.10">
    <property type="entry name" value="Histidine kinase-like ATPase, C-terminal domain"/>
    <property type="match status" value="1"/>
</dbReference>
<dbReference type="SUPFAM" id="SSF55785">
    <property type="entry name" value="PYP-like sensor domain (PAS domain)"/>
    <property type="match status" value="1"/>
</dbReference>
<feature type="transmembrane region" description="Helical" evidence="12">
    <location>
        <begin position="66"/>
        <end position="85"/>
    </location>
</feature>
<gene>
    <name evidence="15" type="ORF">J2X15_001194</name>
</gene>
<dbReference type="SUPFAM" id="SSF55874">
    <property type="entry name" value="ATPase domain of HSP90 chaperone/DNA topoisomerase II/histidine kinase"/>
    <property type="match status" value="1"/>
</dbReference>
<dbReference type="PANTHER" id="PTHR42878:SF7">
    <property type="entry name" value="SENSOR HISTIDINE KINASE GLRK"/>
    <property type="match status" value="1"/>
</dbReference>
<dbReference type="Pfam" id="PF25323">
    <property type="entry name" value="6TM_PilS"/>
    <property type="match status" value="1"/>
</dbReference>
<dbReference type="SMART" id="SM00388">
    <property type="entry name" value="HisKA"/>
    <property type="match status" value="1"/>
</dbReference>
<dbReference type="EMBL" id="JAVDXO010000002">
    <property type="protein sequence ID" value="MDR7305916.1"/>
    <property type="molecule type" value="Genomic_DNA"/>
</dbReference>
<dbReference type="GO" id="GO:0004673">
    <property type="term" value="F:protein histidine kinase activity"/>
    <property type="evidence" value="ECO:0007669"/>
    <property type="project" value="UniProtKB-EC"/>
</dbReference>
<comment type="catalytic activity">
    <reaction evidence="1">
        <text>ATP + protein L-histidine = ADP + protein N-phospho-L-histidine.</text>
        <dbReference type="EC" id="2.7.13.3"/>
    </reaction>
</comment>
<evidence type="ECO:0000256" key="12">
    <source>
        <dbReference type="SAM" id="Phobius"/>
    </source>
</evidence>
<keyword evidence="4 15" id="KW-0808">Transferase</keyword>
<keyword evidence="10" id="KW-0902">Two-component regulatory system</keyword>
<evidence type="ECO:0000256" key="11">
    <source>
        <dbReference type="ARBA" id="ARBA00023136"/>
    </source>
</evidence>
<dbReference type="InterPro" id="IPR000014">
    <property type="entry name" value="PAS"/>
</dbReference>
<dbReference type="Pfam" id="PF13188">
    <property type="entry name" value="PAS_8"/>
    <property type="match status" value="1"/>
</dbReference>
<dbReference type="CDD" id="cd00130">
    <property type="entry name" value="PAS"/>
    <property type="match status" value="1"/>
</dbReference>
<keyword evidence="8" id="KW-0067">ATP-binding</keyword>
<dbReference type="Gene3D" id="3.30.450.20">
    <property type="entry name" value="PAS domain"/>
    <property type="match status" value="1"/>
</dbReference>
<dbReference type="InterPro" id="IPR035965">
    <property type="entry name" value="PAS-like_dom_sf"/>
</dbReference>
<dbReference type="InterPro" id="IPR005467">
    <property type="entry name" value="His_kinase_dom"/>
</dbReference>
<dbReference type="SMART" id="SM00387">
    <property type="entry name" value="HATPase_c"/>
    <property type="match status" value="1"/>
</dbReference>
<protein>
    <recommendedName>
        <fullName evidence="3">histidine kinase</fullName>
        <ecNumber evidence="3">2.7.13.3</ecNumber>
    </recommendedName>
</protein>
<dbReference type="InterPro" id="IPR050351">
    <property type="entry name" value="BphY/WalK/GraS-like"/>
</dbReference>
<dbReference type="Proteomes" id="UP001268089">
    <property type="component" value="Unassembled WGS sequence"/>
</dbReference>
<dbReference type="InterPro" id="IPR003594">
    <property type="entry name" value="HATPase_dom"/>
</dbReference>
<comment type="subcellular location">
    <subcellularLocation>
        <location evidence="2">Membrane</location>
        <topology evidence="2">Multi-pass membrane protein</topology>
    </subcellularLocation>
</comment>
<reference evidence="15 16" key="1">
    <citation type="submission" date="2023-07" db="EMBL/GenBank/DDBJ databases">
        <title>Sorghum-associated microbial communities from plants grown in Nebraska, USA.</title>
        <authorList>
            <person name="Schachtman D."/>
        </authorList>
    </citation>
    <scope>NUCLEOTIDE SEQUENCE [LARGE SCALE GENOMIC DNA]</scope>
    <source>
        <strain evidence="15 16">BE308</strain>
    </source>
</reference>
<feature type="domain" description="PAS" evidence="14">
    <location>
        <begin position="213"/>
        <end position="249"/>
    </location>
</feature>
<sequence length="580" mass="62723">MPTAHPEHSWFGPAALEVGPPQDGHDDTQEFARLWQGFMTARLTLGVVLLVLQSVLYASGNAHSKALVGVSVAYFIGTLVARVFARPRPLGQAFNRAWGVLIGLDVLAFSAMQLLQGNTLNYTPLFALPILLASVLGSLRLALGTAAGVTMLLLGATLWTYLSSPTDATPYLVQAALSGAGYFVIALLAHQLSSRLVSAGKRARLSQLAANVQRQVNELVIEALPDGVMIVDNAGNVRAANPAARTLLGTPVALRANTFDLKGEPAWHALLQLTRLSMGTGRGQQAEITIRHEGAGPRRVLARTRLAAPQGIGHESLCVLFLQDQREQEARLRTEKLASMGRLSTAVAHEIRNPLAAIAQANALLDEDITDPRQKKLTAMVGQNAKRLEKIVDDILNVSRVRGASPLLQPGAVLLNELVHRIATDWAAQNGLETLVQIHLAEQAAWVRFDADHLRQVLVNLLDNARRYASKRTGSIQVLTVVQAQASSVSVWSDGAPMDQSVQRHLFEPFFSSESRSSGLGLYICRELCERHGATLGYQRSPQALEGVTTEGNEFVIALALPEPSAPQDNTETPWQTTLY</sequence>
<accession>A0ABU1ZK36</accession>
<keyword evidence="16" id="KW-1185">Reference proteome</keyword>
<dbReference type="Pfam" id="PF00512">
    <property type="entry name" value="HisKA"/>
    <property type="match status" value="1"/>
</dbReference>
<dbReference type="SMART" id="SM00091">
    <property type="entry name" value="PAS"/>
    <property type="match status" value="1"/>
</dbReference>
<feature type="transmembrane region" description="Helical" evidence="12">
    <location>
        <begin position="97"/>
        <end position="115"/>
    </location>
</feature>
<evidence type="ECO:0000256" key="8">
    <source>
        <dbReference type="ARBA" id="ARBA00022840"/>
    </source>
</evidence>
<feature type="transmembrane region" description="Helical" evidence="12">
    <location>
        <begin position="168"/>
        <end position="189"/>
    </location>
</feature>
<dbReference type="Gene3D" id="1.10.287.130">
    <property type="match status" value="1"/>
</dbReference>
<evidence type="ECO:0000259" key="14">
    <source>
        <dbReference type="PROSITE" id="PS50112"/>
    </source>
</evidence>
<evidence type="ECO:0000313" key="16">
    <source>
        <dbReference type="Proteomes" id="UP001268089"/>
    </source>
</evidence>
<evidence type="ECO:0000256" key="5">
    <source>
        <dbReference type="ARBA" id="ARBA00022692"/>
    </source>
</evidence>
<dbReference type="CDD" id="cd00082">
    <property type="entry name" value="HisKA"/>
    <property type="match status" value="1"/>
</dbReference>
<dbReference type="InterPro" id="IPR036890">
    <property type="entry name" value="HATPase_C_sf"/>
</dbReference>
<feature type="domain" description="Histidine kinase" evidence="13">
    <location>
        <begin position="346"/>
        <end position="563"/>
    </location>
</feature>
<evidence type="ECO:0000256" key="9">
    <source>
        <dbReference type="ARBA" id="ARBA00022989"/>
    </source>
</evidence>
<dbReference type="PROSITE" id="PS50112">
    <property type="entry name" value="PAS"/>
    <property type="match status" value="1"/>
</dbReference>
<keyword evidence="6" id="KW-0547">Nucleotide-binding</keyword>
<dbReference type="RefSeq" id="WP_310340283.1">
    <property type="nucleotide sequence ID" value="NZ_JAVDXO010000002.1"/>
</dbReference>
<name>A0ABU1ZK36_9BURK</name>
<keyword evidence="5 12" id="KW-0812">Transmembrane</keyword>
<dbReference type="EC" id="2.7.13.3" evidence="3"/>
<dbReference type="Pfam" id="PF02518">
    <property type="entry name" value="HATPase_c"/>
    <property type="match status" value="1"/>
</dbReference>
<dbReference type="PANTHER" id="PTHR42878">
    <property type="entry name" value="TWO-COMPONENT HISTIDINE KINASE"/>
    <property type="match status" value="1"/>
</dbReference>
<feature type="transmembrane region" description="Helical" evidence="12">
    <location>
        <begin position="43"/>
        <end position="60"/>
    </location>
</feature>
<dbReference type="SUPFAM" id="SSF47384">
    <property type="entry name" value="Homodimeric domain of signal transducing histidine kinase"/>
    <property type="match status" value="1"/>
</dbReference>
<evidence type="ECO:0000256" key="2">
    <source>
        <dbReference type="ARBA" id="ARBA00004141"/>
    </source>
</evidence>
<keyword evidence="9 12" id="KW-1133">Transmembrane helix</keyword>
<keyword evidence="7 15" id="KW-0418">Kinase</keyword>
<evidence type="ECO:0000256" key="1">
    <source>
        <dbReference type="ARBA" id="ARBA00000085"/>
    </source>
</evidence>
<comment type="caution">
    <text evidence="15">The sequence shown here is derived from an EMBL/GenBank/DDBJ whole genome shotgun (WGS) entry which is preliminary data.</text>
</comment>
<dbReference type="InterPro" id="IPR036097">
    <property type="entry name" value="HisK_dim/P_sf"/>
</dbReference>
<dbReference type="InterPro" id="IPR003661">
    <property type="entry name" value="HisK_dim/P_dom"/>
</dbReference>
<evidence type="ECO:0000256" key="10">
    <source>
        <dbReference type="ARBA" id="ARBA00023012"/>
    </source>
</evidence>
<proteinExistence type="predicted"/>
<dbReference type="PROSITE" id="PS50109">
    <property type="entry name" value="HIS_KIN"/>
    <property type="match status" value="1"/>
</dbReference>
<evidence type="ECO:0000256" key="6">
    <source>
        <dbReference type="ARBA" id="ARBA00022741"/>
    </source>
</evidence>
<evidence type="ECO:0000256" key="7">
    <source>
        <dbReference type="ARBA" id="ARBA00022777"/>
    </source>
</evidence>
<evidence type="ECO:0000256" key="4">
    <source>
        <dbReference type="ARBA" id="ARBA00022679"/>
    </source>
</evidence>
<feature type="transmembrane region" description="Helical" evidence="12">
    <location>
        <begin position="146"/>
        <end position="162"/>
    </location>
</feature>
<evidence type="ECO:0000313" key="15">
    <source>
        <dbReference type="EMBL" id="MDR7305916.1"/>
    </source>
</evidence>
<evidence type="ECO:0000256" key="3">
    <source>
        <dbReference type="ARBA" id="ARBA00012438"/>
    </source>
</evidence>
<keyword evidence="11 12" id="KW-0472">Membrane</keyword>
<evidence type="ECO:0000259" key="13">
    <source>
        <dbReference type="PROSITE" id="PS50109"/>
    </source>
</evidence>
<organism evidence="15 16">
    <name type="scientific">Rhodoferax saidenbachensis</name>
    <dbReference type="NCBI Taxonomy" id="1484693"/>
    <lineage>
        <taxon>Bacteria</taxon>
        <taxon>Pseudomonadati</taxon>
        <taxon>Pseudomonadota</taxon>
        <taxon>Betaproteobacteria</taxon>
        <taxon>Burkholderiales</taxon>
        <taxon>Comamonadaceae</taxon>
        <taxon>Rhodoferax</taxon>
    </lineage>
</organism>